<name>A0A1G9T8J8_9SPHI</name>
<keyword evidence="4" id="KW-0472">Membrane</keyword>
<comment type="subcellular location">
    <subcellularLocation>
        <location evidence="1">Cell outer membrane</location>
    </subcellularLocation>
</comment>
<evidence type="ECO:0000256" key="5">
    <source>
        <dbReference type="ARBA" id="ARBA00023237"/>
    </source>
</evidence>
<dbReference type="EMBL" id="FNHH01000012">
    <property type="protein sequence ID" value="SDM43942.1"/>
    <property type="molecule type" value="Genomic_DNA"/>
</dbReference>
<dbReference type="GO" id="GO:0009279">
    <property type="term" value="C:cell outer membrane"/>
    <property type="evidence" value="ECO:0007669"/>
    <property type="project" value="UniProtKB-SubCell"/>
</dbReference>
<dbReference type="AlphaFoldDB" id="A0A1G9T8J8"/>
<reference evidence="7" key="1">
    <citation type="submission" date="2016-10" db="EMBL/GenBank/DDBJ databases">
        <authorList>
            <person name="Varghese N."/>
            <person name="Submissions S."/>
        </authorList>
    </citation>
    <scope>NUCLEOTIDE SEQUENCE [LARGE SCALE GENOMIC DNA]</scope>
    <source>
        <strain evidence="7">DSM 24536</strain>
    </source>
</reference>
<dbReference type="Proteomes" id="UP000199226">
    <property type="component" value="Unassembled WGS sequence"/>
</dbReference>
<dbReference type="Gene3D" id="1.20.1600.10">
    <property type="entry name" value="Outer membrane efflux proteins (OEP)"/>
    <property type="match status" value="1"/>
</dbReference>
<organism evidence="6 7">
    <name type="scientific">Daejeonella rubra</name>
    <dbReference type="NCBI Taxonomy" id="990371"/>
    <lineage>
        <taxon>Bacteria</taxon>
        <taxon>Pseudomonadati</taxon>
        <taxon>Bacteroidota</taxon>
        <taxon>Sphingobacteriia</taxon>
        <taxon>Sphingobacteriales</taxon>
        <taxon>Sphingobacteriaceae</taxon>
        <taxon>Daejeonella</taxon>
    </lineage>
</organism>
<protein>
    <submittedName>
        <fullName evidence="6">Outer membrane protein TolC</fullName>
    </submittedName>
</protein>
<evidence type="ECO:0000256" key="1">
    <source>
        <dbReference type="ARBA" id="ARBA00004442"/>
    </source>
</evidence>
<sequence length="405" mass="46768">MLFIGSGLAFGQVTMSLEQIFVEIKEKNLGLMAFDSRIQSKDAKVAGAGAWMAPMVGAGTFMTPYPFQGMVGDNDRGAFMITAEQDIPNPAKIKAKKEYLETQSLTDVFGKSEQFNQYKARARQLYFGLLIDHRKIRYQEENKQIMETMKKLAAIRYPFNQGGLNQVFKAEGRAYESENMILMTEAGIRSKKIALNALMNRAANMELEIDTTFRVDFVPKADLDTSYFAGTRSDILHMEHDIHAMEKNIQQMRQEAKPDFRVRFDHMSNYSAMMPRQFTIMGMLSIPIVPWSSKMYKSEIRSMNFEREAMRQQKAAMLTEMLGMSRSMENDLAVMQQQLANYENKILPSLQKYLKVSILSYQENKSDLNTVIDSWEALNMSQMNYLDQLQKFYQMIVEYEKNIER</sequence>
<accession>A0A1G9T8J8</accession>
<dbReference type="PANTHER" id="PTHR30026:SF20">
    <property type="entry name" value="OUTER MEMBRANE PROTEIN TOLC"/>
    <property type="match status" value="1"/>
</dbReference>
<dbReference type="GO" id="GO:0015288">
    <property type="term" value="F:porin activity"/>
    <property type="evidence" value="ECO:0007669"/>
    <property type="project" value="TreeGrafter"/>
</dbReference>
<evidence type="ECO:0000256" key="4">
    <source>
        <dbReference type="ARBA" id="ARBA00023136"/>
    </source>
</evidence>
<keyword evidence="2" id="KW-1134">Transmembrane beta strand</keyword>
<dbReference type="STRING" id="990371.SAMN05421813_11251"/>
<dbReference type="SUPFAM" id="SSF56954">
    <property type="entry name" value="Outer membrane efflux proteins (OEP)"/>
    <property type="match status" value="1"/>
</dbReference>
<gene>
    <name evidence="6" type="ORF">SAMN05421813_11251</name>
</gene>
<dbReference type="PANTHER" id="PTHR30026">
    <property type="entry name" value="OUTER MEMBRANE PROTEIN TOLC"/>
    <property type="match status" value="1"/>
</dbReference>
<keyword evidence="5" id="KW-0998">Cell outer membrane</keyword>
<evidence type="ECO:0000313" key="7">
    <source>
        <dbReference type="Proteomes" id="UP000199226"/>
    </source>
</evidence>
<keyword evidence="3" id="KW-0812">Transmembrane</keyword>
<dbReference type="GO" id="GO:0015562">
    <property type="term" value="F:efflux transmembrane transporter activity"/>
    <property type="evidence" value="ECO:0007669"/>
    <property type="project" value="InterPro"/>
</dbReference>
<evidence type="ECO:0000313" key="6">
    <source>
        <dbReference type="EMBL" id="SDM43942.1"/>
    </source>
</evidence>
<evidence type="ECO:0000256" key="2">
    <source>
        <dbReference type="ARBA" id="ARBA00022452"/>
    </source>
</evidence>
<dbReference type="RefSeq" id="WP_245704489.1">
    <property type="nucleotide sequence ID" value="NZ_FNHH01000012.1"/>
</dbReference>
<proteinExistence type="predicted"/>
<dbReference type="InterPro" id="IPR051906">
    <property type="entry name" value="TolC-like"/>
</dbReference>
<evidence type="ECO:0000256" key="3">
    <source>
        <dbReference type="ARBA" id="ARBA00022692"/>
    </source>
</evidence>
<keyword evidence="7" id="KW-1185">Reference proteome</keyword>
<dbReference type="GO" id="GO:1990281">
    <property type="term" value="C:efflux pump complex"/>
    <property type="evidence" value="ECO:0007669"/>
    <property type="project" value="TreeGrafter"/>
</dbReference>